<dbReference type="PANTHER" id="PTHR48081:SF13">
    <property type="entry name" value="ALPHA_BETA HYDROLASE"/>
    <property type="match status" value="1"/>
</dbReference>
<dbReference type="InterPro" id="IPR029058">
    <property type="entry name" value="AB_hydrolase_fold"/>
</dbReference>
<dbReference type="InterPro" id="IPR050300">
    <property type="entry name" value="GDXG_lipolytic_enzyme"/>
</dbReference>
<gene>
    <name evidence="3" type="ORF">VA596_14335</name>
</gene>
<dbReference type="Gene3D" id="3.40.50.1820">
    <property type="entry name" value="alpha/beta hydrolase"/>
    <property type="match status" value="1"/>
</dbReference>
<evidence type="ECO:0000259" key="2">
    <source>
        <dbReference type="Pfam" id="PF20434"/>
    </source>
</evidence>
<dbReference type="PANTHER" id="PTHR48081">
    <property type="entry name" value="AB HYDROLASE SUPERFAMILY PROTEIN C4A8.06C"/>
    <property type="match status" value="1"/>
</dbReference>
<feature type="domain" description="BD-FAE-like" evidence="2">
    <location>
        <begin position="41"/>
        <end position="239"/>
    </location>
</feature>
<dbReference type="Proteomes" id="UP001304298">
    <property type="component" value="Unassembled WGS sequence"/>
</dbReference>
<evidence type="ECO:0000313" key="3">
    <source>
        <dbReference type="EMBL" id="MEA5360724.1"/>
    </source>
</evidence>
<accession>A0ABU5R4Y9</accession>
<comment type="caution">
    <text evidence="3">The sequence shown here is derived from an EMBL/GenBank/DDBJ whole genome shotgun (WGS) entry which is preliminary data.</text>
</comment>
<keyword evidence="4" id="KW-1185">Reference proteome</keyword>
<dbReference type="InterPro" id="IPR049492">
    <property type="entry name" value="BD-FAE-like_dom"/>
</dbReference>
<protein>
    <submittedName>
        <fullName evidence="3">Alpha/beta hydrolase</fullName>
    </submittedName>
</protein>
<dbReference type="Pfam" id="PF20434">
    <property type="entry name" value="BD-FAE"/>
    <property type="match status" value="1"/>
</dbReference>
<dbReference type="SUPFAM" id="SSF53474">
    <property type="entry name" value="alpha/beta-Hydrolases"/>
    <property type="match status" value="1"/>
</dbReference>
<evidence type="ECO:0000313" key="4">
    <source>
        <dbReference type="Proteomes" id="UP001304298"/>
    </source>
</evidence>
<keyword evidence="1 3" id="KW-0378">Hydrolase</keyword>
<reference evidence="3 4" key="1">
    <citation type="submission" date="2023-12" db="EMBL/GenBank/DDBJ databases">
        <title>Amycolatopsis sp. V23-08.</title>
        <authorList>
            <person name="Somphong A."/>
        </authorList>
    </citation>
    <scope>NUCLEOTIDE SEQUENCE [LARGE SCALE GENOMIC DNA]</scope>
    <source>
        <strain evidence="3 4">V23-08</strain>
    </source>
</reference>
<proteinExistence type="predicted"/>
<sequence>MLTPRAPLAAFALPRAERAGTRVTYRDALVAPLPGYRPLLLDLVVPAGAPPAVVVFLDGGALAAGSHKHGRIGDHVTETLVANGFAVARAQYRLGREAAFPAQLHDVKAAVRWIRRHGTELGVDVGRVAAWGHSAGGYLAAMLAVTAGHAELEGDLGVTGEPSGLAAAVAWSPPTDFTHIPPPPEGTSLHRTGHDPHDWRPDASASPLLHVSATAAPLQLVHGTDDFGIPIAHSEALVAAYWRAGADADLIRLDGAGHFYSRQKLQQATESGLAFLRERLG</sequence>
<evidence type="ECO:0000256" key="1">
    <source>
        <dbReference type="ARBA" id="ARBA00022801"/>
    </source>
</evidence>
<name>A0ABU5R4Y9_9PSEU</name>
<dbReference type="RefSeq" id="WP_323327114.1">
    <property type="nucleotide sequence ID" value="NZ_JAYFSI010000002.1"/>
</dbReference>
<organism evidence="3 4">
    <name type="scientific">Amycolatopsis heterodermiae</name>
    <dbReference type="NCBI Taxonomy" id="3110235"/>
    <lineage>
        <taxon>Bacteria</taxon>
        <taxon>Bacillati</taxon>
        <taxon>Actinomycetota</taxon>
        <taxon>Actinomycetes</taxon>
        <taxon>Pseudonocardiales</taxon>
        <taxon>Pseudonocardiaceae</taxon>
        <taxon>Amycolatopsis</taxon>
    </lineage>
</organism>
<dbReference type="EMBL" id="JAYFSI010000002">
    <property type="protein sequence ID" value="MEA5360724.1"/>
    <property type="molecule type" value="Genomic_DNA"/>
</dbReference>
<dbReference type="GO" id="GO:0016787">
    <property type="term" value="F:hydrolase activity"/>
    <property type="evidence" value="ECO:0007669"/>
    <property type="project" value="UniProtKB-KW"/>
</dbReference>